<gene>
    <name evidence="5" type="ORF">CUW_2100</name>
</gene>
<name>A0ABP2I669_9FIRM</name>
<dbReference type="EMBL" id="ADMN01000046">
    <property type="protein sequence ID" value="EFF64365.1"/>
    <property type="molecule type" value="Genomic_DNA"/>
</dbReference>
<organism evidence="5 6">
    <name type="scientific">Turicibacter sanguinis PC909</name>
    <dbReference type="NCBI Taxonomy" id="702450"/>
    <lineage>
        <taxon>Bacteria</taxon>
        <taxon>Bacillati</taxon>
        <taxon>Bacillota</taxon>
        <taxon>Erysipelotrichia</taxon>
        <taxon>Erysipelotrichales</taxon>
        <taxon>Turicibacteraceae</taxon>
        <taxon>Turicibacter</taxon>
    </lineage>
</organism>
<dbReference type="InterPro" id="IPR017896">
    <property type="entry name" value="4Fe4S_Fe-S-bd"/>
</dbReference>
<sequence>MMEPIKGGTLAQVPKPVEALFKGVNPQNSVASWAIRYAASLPNVMMVLSGMSNLEQLLDNTAYMQNFVPFNEEEFKIVETATQIIQNQDFIPCTNCQYCVEGCPKKIAIPSYFILYNSDTTQKEAYLNYTQTHGKASDCIGCKKCERMCPQHLPIIQYLKEITKTFED</sequence>
<dbReference type="InterPro" id="IPR017900">
    <property type="entry name" value="4Fe4S_Fe_S_CS"/>
</dbReference>
<dbReference type="Proteomes" id="UP000002938">
    <property type="component" value="Unassembled WGS sequence"/>
</dbReference>
<dbReference type="Gene3D" id="3.30.70.20">
    <property type="match status" value="1"/>
</dbReference>
<dbReference type="InterPro" id="IPR036812">
    <property type="entry name" value="NAD(P)_OxRdtase_dom_sf"/>
</dbReference>
<protein>
    <submittedName>
        <fullName evidence="5">4Fe-4S binding domain protein</fullName>
    </submittedName>
</protein>
<feature type="domain" description="4Fe-4S ferredoxin-type" evidence="4">
    <location>
        <begin position="82"/>
        <end position="112"/>
    </location>
</feature>
<proteinExistence type="predicted"/>
<evidence type="ECO:0000256" key="3">
    <source>
        <dbReference type="ARBA" id="ARBA00023014"/>
    </source>
</evidence>
<accession>A0ABP2I669</accession>
<dbReference type="Pfam" id="PF13187">
    <property type="entry name" value="Fer4_9"/>
    <property type="match status" value="1"/>
</dbReference>
<dbReference type="Gene3D" id="3.20.20.100">
    <property type="entry name" value="NADP-dependent oxidoreductase domain"/>
    <property type="match status" value="1"/>
</dbReference>
<evidence type="ECO:0000256" key="2">
    <source>
        <dbReference type="ARBA" id="ARBA00023004"/>
    </source>
</evidence>
<evidence type="ECO:0000256" key="1">
    <source>
        <dbReference type="ARBA" id="ARBA00022723"/>
    </source>
</evidence>
<evidence type="ECO:0000313" key="6">
    <source>
        <dbReference type="Proteomes" id="UP000002938"/>
    </source>
</evidence>
<keyword evidence="6" id="KW-1185">Reference proteome</keyword>
<dbReference type="InterPro" id="IPR023210">
    <property type="entry name" value="NADP_OxRdtase_dom"/>
</dbReference>
<reference evidence="5 6" key="1">
    <citation type="journal article" date="2011" name="J. Bacteriol.">
        <title>Draft Genome Sequence of Turicibacter sanguinis PC909, Isolated from Human Feces.</title>
        <authorList>
            <person name="Cuiv P.O."/>
            <person name="Klaassens E.S."/>
            <person name="Durkin A.S."/>
            <person name="Harkins D.M."/>
            <person name="Foster L."/>
            <person name="McCorrison J."/>
            <person name="Torralba M."/>
            <person name="Nelson K.E."/>
            <person name="Morrison M."/>
        </authorList>
    </citation>
    <scope>NUCLEOTIDE SEQUENCE [LARGE SCALE GENOMIC DNA]</scope>
    <source>
        <strain evidence="5 6">PC909</strain>
    </source>
</reference>
<dbReference type="Pfam" id="PF00248">
    <property type="entry name" value="Aldo_ket_red"/>
    <property type="match status" value="1"/>
</dbReference>
<keyword evidence="2" id="KW-0408">Iron</keyword>
<dbReference type="SUPFAM" id="SSF46548">
    <property type="entry name" value="alpha-helical ferredoxin"/>
    <property type="match status" value="1"/>
</dbReference>
<dbReference type="PROSITE" id="PS00198">
    <property type="entry name" value="4FE4S_FER_1"/>
    <property type="match status" value="1"/>
</dbReference>
<evidence type="ECO:0000313" key="5">
    <source>
        <dbReference type="EMBL" id="EFF64365.1"/>
    </source>
</evidence>
<keyword evidence="1" id="KW-0479">Metal-binding</keyword>
<evidence type="ECO:0000259" key="4">
    <source>
        <dbReference type="PROSITE" id="PS51379"/>
    </source>
</evidence>
<dbReference type="PROSITE" id="PS51379">
    <property type="entry name" value="4FE4S_FER_2"/>
    <property type="match status" value="2"/>
</dbReference>
<comment type="caution">
    <text evidence="5">The sequence shown here is derived from an EMBL/GenBank/DDBJ whole genome shotgun (WGS) entry which is preliminary data.</text>
</comment>
<dbReference type="SUPFAM" id="SSF51430">
    <property type="entry name" value="NAD(P)-linked oxidoreductase"/>
    <property type="match status" value="1"/>
</dbReference>
<feature type="domain" description="4Fe-4S ferredoxin-type" evidence="4">
    <location>
        <begin position="130"/>
        <end position="161"/>
    </location>
</feature>
<keyword evidence="3" id="KW-0411">Iron-sulfur</keyword>